<evidence type="ECO:0000256" key="1">
    <source>
        <dbReference type="SAM" id="Phobius"/>
    </source>
</evidence>
<gene>
    <name evidence="2" type="ORF">NBZ79_02030</name>
</gene>
<protein>
    <recommendedName>
        <fullName evidence="4">Yip1 domain-containing protein</fullName>
    </recommendedName>
</protein>
<dbReference type="Proteomes" id="UP001056291">
    <property type="component" value="Chromosome"/>
</dbReference>
<accession>A0ABY4WAR6</accession>
<proteinExistence type="predicted"/>
<organism evidence="2 3">
    <name type="scientific">Sneathiella marina</name>
    <dbReference type="NCBI Taxonomy" id="2950108"/>
    <lineage>
        <taxon>Bacteria</taxon>
        <taxon>Pseudomonadati</taxon>
        <taxon>Pseudomonadota</taxon>
        <taxon>Alphaproteobacteria</taxon>
        <taxon>Sneathiellales</taxon>
        <taxon>Sneathiellaceae</taxon>
        <taxon>Sneathiella</taxon>
    </lineage>
</organism>
<feature type="transmembrane region" description="Helical" evidence="1">
    <location>
        <begin position="67"/>
        <end position="91"/>
    </location>
</feature>
<keyword evidence="1" id="KW-0812">Transmembrane</keyword>
<feature type="transmembrane region" description="Helical" evidence="1">
    <location>
        <begin position="35"/>
        <end position="55"/>
    </location>
</feature>
<feature type="transmembrane region" description="Helical" evidence="1">
    <location>
        <begin position="103"/>
        <end position="122"/>
    </location>
</feature>
<feature type="transmembrane region" description="Helical" evidence="1">
    <location>
        <begin position="162"/>
        <end position="183"/>
    </location>
</feature>
<dbReference type="EMBL" id="CP098747">
    <property type="protein sequence ID" value="USG61751.1"/>
    <property type="molecule type" value="Genomic_DNA"/>
</dbReference>
<keyword evidence="1" id="KW-1133">Transmembrane helix</keyword>
<keyword evidence="3" id="KW-1185">Reference proteome</keyword>
<evidence type="ECO:0008006" key="4">
    <source>
        <dbReference type="Google" id="ProtNLM"/>
    </source>
</evidence>
<reference evidence="2" key="1">
    <citation type="submission" date="2022-06" db="EMBL/GenBank/DDBJ databases">
        <title>Sneathiella actinostolidae sp. nov., isolated from a sea anemonein the Western Pacific Ocean.</title>
        <authorList>
            <person name="Wei M.J."/>
        </authorList>
    </citation>
    <scope>NUCLEOTIDE SEQUENCE</scope>
    <source>
        <strain evidence="2">PHK-P5</strain>
    </source>
</reference>
<dbReference type="RefSeq" id="WP_251934959.1">
    <property type="nucleotide sequence ID" value="NZ_CP098747.1"/>
</dbReference>
<feature type="transmembrane region" description="Helical" evidence="1">
    <location>
        <begin position="128"/>
        <end position="150"/>
    </location>
</feature>
<keyword evidence="1" id="KW-0472">Membrane</keyword>
<evidence type="ECO:0000313" key="2">
    <source>
        <dbReference type="EMBL" id="USG61751.1"/>
    </source>
</evidence>
<sequence>MVSIKEITSSLYGAYRLARMDPDALQYFNISASGFYRSFAAVFLALPFFLIENAIDYKKLETATSFVPFLILLGIALAVSWMSYLIAAGFFARLLDFFQQFTVFVIVYNWSQLAIVIVWLPLSVLSTGFLNIGLSSIISLLFIAATYVYLWRILRITLGISGLLAVGFAFLEFMIAILTQVLFSDFLITTAA</sequence>
<evidence type="ECO:0000313" key="3">
    <source>
        <dbReference type="Proteomes" id="UP001056291"/>
    </source>
</evidence>
<name>A0ABY4WAR6_9PROT</name>